<dbReference type="AlphaFoldDB" id="X0U346"/>
<sequence length="56" mass="6185">MDHGIAYAKSCSADVARAMHPVRIGGRGWWRPNMDMDVATVPMFDHTAVKGIRAMV</sequence>
<protein>
    <submittedName>
        <fullName evidence="1">Uncharacterized protein</fullName>
    </submittedName>
</protein>
<gene>
    <name evidence="1" type="ORF">S01H1_29905</name>
</gene>
<evidence type="ECO:0000313" key="1">
    <source>
        <dbReference type="EMBL" id="GAF93786.1"/>
    </source>
</evidence>
<dbReference type="EMBL" id="BARS01018378">
    <property type="protein sequence ID" value="GAF93786.1"/>
    <property type="molecule type" value="Genomic_DNA"/>
</dbReference>
<name>X0U346_9ZZZZ</name>
<accession>X0U346</accession>
<comment type="caution">
    <text evidence="1">The sequence shown here is derived from an EMBL/GenBank/DDBJ whole genome shotgun (WGS) entry which is preliminary data.</text>
</comment>
<reference evidence="1" key="1">
    <citation type="journal article" date="2014" name="Front. Microbiol.">
        <title>High frequency of phylogenetically diverse reductive dehalogenase-homologous genes in deep subseafloor sedimentary metagenomes.</title>
        <authorList>
            <person name="Kawai M."/>
            <person name="Futagami T."/>
            <person name="Toyoda A."/>
            <person name="Takaki Y."/>
            <person name="Nishi S."/>
            <person name="Hori S."/>
            <person name="Arai W."/>
            <person name="Tsubouchi T."/>
            <person name="Morono Y."/>
            <person name="Uchiyama I."/>
            <person name="Ito T."/>
            <person name="Fujiyama A."/>
            <person name="Inagaki F."/>
            <person name="Takami H."/>
        </authorList>
    </citation>
    <scope>NUCLEOTIDE SEQUENCE</scope>
    <source>
        <strain evidence="1">Expedition CK06-06</strain>
    </source>
</reference>
<proteinExistence type="predicted"/>
<organism evidence="1">
    <name type="scientific">marine sediment metagenome</name>
    <dbReference type="NCBI Taxonomy" id="412755"/>
    <lineage>
        <taxon>unclassified sequences</taxon>
        <taxon>metagenomes</taxon>
        <taxon>ecological metagenomes</taxon>
    </lineage>
</organism>